<keyword evidence="2" id="KW-1185">Reference proteome</keyword>
<protein>
    <submittedName>
        <fullName evidence="1">Uncharacterized protein</fullName>
    </submittedName>
</protein>
<dbReference type="EMBL" id="AKHW03004113">
    <property type="protein sequence ID" value="KYO30989.1"/>
    <property type="molecule type" value="Genomic_DNA"/>
</dbReference>
<proteinExistence type="predicted"/>
<organism evidence="1 2">
    <name type="scientific">Alligator mississippiensis</name>
    <name type="common">American alligator</name>
    <dbReference type="NCBI Taxonomy" id="8496"/>
    <lineage>
        <taxon>Eukaryota</taxon>
        <taxon>Metazoa</taxon>
        <taxon>Chordata</taxon>
        <taxon>Craniata</taxon>
        <taxon>Vertebrata</taxon>
        <taxon>Euteleostomi</taxon>
        <taxon>Archelosauria</taxon>
        <taxon>Archosauria</taxon>
        <taxon>Crocodylia</taxon>
        <taxon>Alligatoridae</taxon>
        <taxon>Alligatorinae</taxon>
        <taxon>Alligator</taxon>
    </lineage>
</organism>
<dbReference type="Proteomes" id="UP000050525">
    <property type="component" value="Unassembled WGS sequence"/>
</dbReference>
<sequence>MVQSTAEQPFSQMLSTHHSSCSQGKQMPGISGNRSPSAFRKITYSLCPVPACTVLAPTAAECFCRVLSPLAAELALSRMIHKQMGSCAVSWDDVVTVCSAKFYTEVMSLREEVGQTADFVLCMVSNLIKL</sequence>
<reference evidence="1 2" key="1">
    <citation type="journal article" date="2012" name="Genome Biol.">
        <title>Sequencing three crocodilian genomes to illuminate the evolution of archosaurs and amniotes.</title>
        <authorList>
            <person name="St John J.A."/>
            <person name="Braun E.L."/>
            <person name="Isberg S.R."/>
            <person name="Miles L.G."/>
            <person name="Chong A.Y."/>
            <person name="Gongora J."/>
            <person name="Dalzell P."/>
            <person name="Moran C."/>
            <person name="Bed'hom B."/>
            <person name="Abzhanov A."/>
            <person name="Burgess S.C."/>
            <person name="Cooksey A.M."/>
            <person name="Castoe T.A."/>
            <person name="Crawford N.G."/>
            <person name="Densmore L.D."/>
            <person name="Drew J.C."/>
            <person name="Edwards S.V."/>
            <person name="Faircloth B.C."/>
            <person name="Fujita M.K."/>
            <person name="Greenwold M.J."/>
            <person name="Hoffmann F.G."/>
            <person name="Howard J.M."/>
            <person name="Iguchi T."/>
            <person name="Janes D.E."/>
            <person name="Khan S.Y."/>
            <person name="Kohno S."/>
            <person name="de Koning A.J."/>
            <person name="Lance S.L."/>
            <person name="McCarthy F.M."/>
            <person name="McCormack J.E."/>
            <person name="Merchant M.E."/>
            <person name="Peterson D.G."/>
            <person name="Pollock D.D."/>
            <person name="Pourmand N."/>
            <person name="Raney B.J."/>
            <person name="Roessler K.A."/>
            <person name="Sanford J.R."/>
            <person name="Sawyer R.H."/>
            <person name="Schmidt C.J."/>
            <person name="Triplett E.W."/>
            <person name="Tuberville T.D."/>
            <person name="Venegas-Anaya M."/>
            <person name="Howard J.T."/>
            <person name="Jarvis E.D."/>
            <person name="Guillette L.J.Jr."/>
            <person name="Glenn T.C."/>
            <person name="Green R.E."/>
            <person name="Ray D.A."/>
        </authorList>
    </citation>
    <scope>NUCLEOTIDE SEQUENCE [LARGE SCALE GENOMIC DNA]</scope>
    <source>
        <strain evidence="1">KSC_2009_1</strain>
    </source>
</reference>
<evidence type="ECO:0000313" key="1">
    <source>
        <dbReference type="EMBL" id="KYO30989.1"/>
    </source>
</evidence>
<comment type="caution">
    <text evidence="1">The sequence shown here is derived from an EMBL/GenBank/DDBJ whole genome shotgun (WGS) entry which is preliminary data.</text>
</comment>
<gene>
    <name evidence="1" type="ORF">Y1Q_0016378</name>
</gene>
<accession>A0A151N301</accession>
<dbReference type="AlphaFoldDB" id="A0A151N301"/>
<name>A0A151N301_ALLMI</name>
<evidence type="ECO:0000313" key="2">
    <source>
        <dbReference type="Proteomes" id="UP000050525"/>
    </source>
</evidence>